<dbReference type="OrthoDB" id="929345at2"/>
<keyword evidence="2" id="KW-1185">Reference proteome</keyword>
<name>Q1MRP8_LAWIP</name>
<accession>Q1MRP8</accession>
<dbReference type="EMBL" id="AM180252">
    <property type="protein sequence ID" value="CAJ54328.1"/>
    <property type="molecule type" value="Genomic_DNA"/>
</dbReference>
<dbReference type="KEGG" id="lip:LI0272"/>
<evidence type="ECO:0000313" key="1">
    <source>
        <dbReference type="EMBL" id="CAJ54328.1"/>
    </source>
</evidence>
<sequence>MYKEKIVDVAINVFAKPYQTSLSILSLLRHSGSIIDKIYFQFEPYGSKYDLYQPYIIADYLKDQAICFQPQQWIALSSVDKNQLHNINYRHSIRYQYAWEHTNKKYLFIIHNDVFFFKDILTPLIQNIGSHFAIGQLGQCWNCPASHIQIVQESIPKLSACHQERYQLFRPTFIELKKLYTVAKQKNIFVRPYLENSESIFQIQPWTLPECRINEWACLVNMDICAPLTIPIGTVLPFGAFYQCGPICLDTSVAWFKGMHEHNLTAKHMDVSKYMQHWIGTGKMTRIKYVKAEKNASYLLKKYFPHFVDWCRTKNVIF</sequence>
<dbReference type="HOGENOM" id="CLU_873747_0_0_7"/>
<protein>
    <submittedName>
        <fullName evidence="1">NA</fullName>
    </submittedName>
</protein>
<dbReference type="RefSeq" id="WP_011526357.1">
    <property type="nucleotide sequence ID" value="NC_008011.1"/>
</dbReference>
<dbReference type="eggNOG" id="ENOG5033UGT">
    <property type="taxonomic scope" value="Bacteria"/>
</dbReference>
<organism evidence="1 2">
    <name type="scientific">Lawsonia intracellularis (strain PHE/MN1-00)</name>
    <dbReference type="NCBI Taxonomy" id="363253"/>
    <lineage>
        <taxon>Bacteria</taxon>
        <taxon>Pseudomonadati</taxon>
        <taxon>Thermodesulfobacteriota</taxon>
        <taxon>Desulfovibrionia</taxon>
        <taxon>Desulfovibrionales</taxon>
        <taxon>Desulfovibrionaceae</taxon>
        <taxon>Lawsonia</taxon>
    </lineage>
</organism>
<gene>
    <name evidence="1" type="ordered locus">LI0272</name>
</gene>
<dbReference type="STRING" id="363253.LI0272"/>
<dbReference type="AlphaFoldDB" id="Q1MRP8"/>
<reference evidence="1 2" key="1">
    <citation type="submission" date="2005-11" db="EMBL/GenBank/DDBJ databases">
        <title>The complete genome sequence of Lawsonia intracellularis: the causative agent of proliferative enteropathy.</title>
        <authorList>
            <person name="Kaur K."/>
            <person name="Zhang Q."/>
            <person name="Beckler D."/>
            <person name="Munir S."/>
            <person name="Li L."/>
            <person name="Kinsley K."/>
            <person name="Herron L."/>
            <person name="Peterson A."/>
            <person name="May B."/>
            <person name="Singh S."/>
            <person name="Gebhart C."/>
            <person name="Kapur V."/>
        </authorList>
    </citation>
    <scope>NUCLEOTIDE SEQUENCE [LARGE SCALE GENOMIC DNA]</scope>
    <source>
        <strain evidence="1 2">PHE/MN1-00</strain>
    </source>
</reference>
<evidence type="ECO:0000313" key="2">
    <source>
        <dbReference type="Proteomes" id="UP000002430"/>
    </source>
</evidence>
<dbReference type="Proteomes" id="UP000002430">
    <property type="component" value="Chromosome"/>
</dbReference>
<proteinExistence type="predicted"/>